<evidence type="ECO:0000313" key="6">
    <source>
        <dbReference type="Proteomes" id="UP001597221"/>
    </source>
</evidence>
<dbReference type="InterPro" id="IPR011010">
    <property type="entry name" value="DNA_brk_join_enz"/>
</dbReference>
<dbReference type="SUPFAM" id="SSF56349">
    <property type="entry name" value="DNA breaking-rejoining enzymes"/>
    <property type="match status" value="1"/>
</dbReference>
<reference evidence="6" key="1">
    <citation type="journal article" date="2019" name="Int. J. Syst. Evol. Microbiol.">
        <title>The Global Catalogue of Microorganisms (GCM) 10K type strain sequencing project: providing services to taxonomists for standard genome sequencing and annotation.</title>
        <authorList>
            <consortium name="The Broad Institute Genomics Platform"/>
            <consortium name="The Broad Institute Genome Sequencing Center for Infectious Disease"/>
            <person name="Wu L."/>
            <person name="Ma J."/>
        </authorList>
    </citation>
    <scope>NUCLEOTIDE SEQUENCE [LARGE SCALE GENOMIC DNA]</scope>
    <source>
        <strain evidence="6">CGMCC 1.12376</strain>
    </source>
</reference>
<name>A0ABW4HTJ2_9BACI</name>
<proteinExistence type="predicted"/>
<evidence type="ECO:0000256" key="1">
    <source>
        <dbReference type="ARBA" id="ARBA00023125"/>
    </source>
</evidence>
<dbReference type="InterPro" id="IPR013762">
    <property type="entry name" value="Integrase-like_cat_sf"/>
</dbReference>
<protein>
    <recommendedName>
        <fullName evidence="4">Core-binding (CB) domain-containing protein</fullName>
    </recommendedName>
</protein>
<dbReference type="Proteomes" id="UP001597221">
    <property type="component" value="Unassembled WGS sequence"/>
</dbReference>
<keyword evidence="2" id="KW-0233">DNA recombination</keyword>
<gene>
    <name evidence="5" type="ORF">ACFSBH_12695</name>
</gene>
<dbReference type="PROSITE" id="PS51900">
    <property type="entry name" value="CB"/>
    <property type="match status" value="1"/>
</dbReference>
<dbReference type="InterPro" id="IPR010998">
    <property type="entry name" value="Integrase_recombinase_N"/>
</dbReference>
<evidence type="ECO:0000256" key="3">
    <source>
        <dbReference type="PROSITE-ProRule" id="PRU01248"/>
    </source>
</evidence>
<organism evidence="5 6">
    <name type="scientific">Oceanobacillus luteolus</name>
    <dbReference type="NCBI Taxonomy" id="1274358"/>
    <lineage>
        <taxon>Bacteria</taxon>
        <taxon>Bacillati</taxon>
        <taxon>Bacillota</taxon>
        <taxon>Bacilli</taxon>
        <taxon>Bacillales</taxon>
        <taxon>Bacillaceae</taxon>
        <taxon>Oceanobacillus</taxon>
    </lineage>
</organism>
<accession>A0ABW4HTJ2</accession>
<evidence type="ECO:0000259" key="4">
    <source>
        <dbReference type="PROSITE" id="PS51900"/>
    </source>
</evidence>
<evidence type="ECO:0000313" key="5">
    <source>
        <dbReference type="EMBL" id="MFD1608487.1"/>
    </source>
</evidence>
<feature type="domain" description="Core-binding (CB)" evidence="4">
    <location>
        <begin position="1"/>
        <end position="90"/>
    </location>
</feature>
<sequence length="357" mass="41460">MYKVHPVSNFLYEKKGSKYNTLKTKGQIIVRFLNWFVENHLTFRELEARLSTLSFNKVEYYINWLVSEGKSKSTILNNQLTLKEFMGFLIRNGIINNKETVQEYNDRLSNKSSSFFQLYRRPNPRQTALVHELNLNYIISFIRLAIKHTTPIALGVYLQFFGGLRRGDCVNLTRSSVKSKGSYGEFGLELDIRERNLRTDLKDFDGTDGVKKPRIQVVFANRLLPLIYEQHSKTYDDITGQDALFVDKNGFPMSGRTYQQQFNRLKKIFIEKLLQSDNLEASSYGLYLSNRRWSTHIGRGTFSNWIAESTGNPLDVAIARGDSNIESSLSYMEQSETFLNGVNEVLNKMYENAWEYE</sequence>
<dbReference type="EMBL" id="JBHUDE010000102">
    <property type="protein sequence ID" value="MFD1608487.1"/>
    <property type="molecule type" value="Genomic_DNA"/>
</dbReference>
<comment type="caution">
    <text evidence="5">The sequence shown here is derived from an EMBL/GenBank/DDBJ whole genome shotgun (WGS) entry which is preliminary data.</text>
</comment>
<evidence type="ECO:0000256" key="2">
    <source>
        <dbReference type="ARBA" id="ARBA00023172"/>
    </source>
</evidence>
<keyword evidence="6" id="KW-1185">Reference proteome</keyword>
<dbReference type="Gene3D" id="1.10.443.10">
    <property type="entry name" value="Intergrase catalytic core"/>
    <property type="match status" value="1"/>
</dbReference>
<keyword evidence="1 3" id="KW-0238">DNA-binding</keyword>
<dbReference type="Gene3D" id="1.10.150.130">
    <property type="match status" value="1"/>
</dbReference>
<dbReference type="InterPro" id="IPR044068">
    <property type="entry name" value="CB"/>
</dbReference>